<dbReference type="SUPFAM" id="SSF52151">
    <property type="entry name" value="FabD/lysophospholipase-like"/>
    <property type="match status" value="2"/>
</dbReference>
<dbReference type="PANTHER" id="PTHR42681">
    <property type="entry name" value="MALONYL-COA-ACYL CARRIER PROTEIN TRANSACYLASE, MITOCHONDRIAL"/>
    <property type="match status" value="1"/>
</dbReference>
<dbReference type="Proteomes" id="UP001231915">
    <property type="component" value="Unassembled WGS sequence"/>
</dbReference>
<dbReference type="RefSeq" id="WP_284138778.1">
    <property type="nucleotide sequence ID" value="NZ_JASJUT010000017.1"/>
</dbReference>
<keyword evidence="2 6" id="KW-0808">Transferase</keyword>
<dbReference type="NCBIfam" id="TIGR00128">
    <property type="entry name" value="fabD"/>
    <property type="match status" value="1"/>
</dbReference>
<dbReference type="InterPro" id="IPR013785">
    <property type="entry name" value="Aldolase_TIM"/>
</dbReference>
<evidence type="ECO:0000313" key="6">
    <source>
        <dbReference type="EMBL" id="MDK2598351.1"/>
    </source>
</evidence>
<dbReference type="Gene3D" id="3.30.70.250">
    <property type="entry name" value="Malonyl-CoA ACP transacylase, ACP-binding"/>
    <property type="match status" value="1"/>
</dbReference>
<evidence type="ECO:0000256" key="1">
    <source>
        <dbReference type="ARBA" id="ARBA00013258"/>
    </source>
</evidence>
<feature type="domain" description="Malonyl-CoA:ACP transacylase (MAT)" evidence="5">
    <location>
        <begin position="6"/>
        <end position="300"/>
    </location>
</feature>
<dbReference type="Pfam" id="PF00698">
    <property type="entry name" value="Acyl_transf_1"/>
    <property type="match status" value="2"/>
</dbReference>
<dbReference type="InterPro" id="IPR016035">
    <property type="entry name" value="Acyl_Trfase/lysoPLipase"/>
</dbReference>
<dbReference type="NCBIfam" id="TIGR02814">
    <property type="entry name" value="pfaD_fam"/>
    <property type="match status" value="1"/>
</dbReference>
<keyword evidence="7" id="KW-1185">Reference proteome</keyword>
<evidence type="ECO:0000259" key="5">
    <source>
        <dbReference type="SMART" id="SM00827"/>
    </source>
</evidence>
<organism evidence="6 7">
    <name type="scientific">Pseudoalteromonas obscura</name>
    <dbReference type="NCBI Taxonomy" id="3048491"/>
    <lineage>
        <taxon>Bacteria</taxon>
        <taxon>Pseudomonadati</taxon>
        <taxon>Pseudomonadota</taxon>
        <taxon>Gammaproteobacteria</taxon>
        <taxon>Alteromonadales</taxon>
        <taxon>Pseudoalteromonadaceae</taxon>
        <taxon>Pseudoalteromonas</taxon>
    </lineage>
</organism>
<sequence>MSLVFMFVGQGSQHYKMAETLYNNNAAFRNNMQRLDRVAIEAGGRSILAKLYTSTGQLNPVFDELRYTHPAIYMLEYALAASLIQHGVKPDFVLGSSLGEVVAATIAGCIEPEQGMRFVVEQADIFERYADTGGMTAILADPQQCGELKLAERGLEIAALNYDAHFVVSGSNDALTELEAQLPQYGHAFMRLPVTQAFHSSKLNRAKSAFLELCQKYRFYEPSLPLISSTTGALVKRVDGDYFWQVVRQVIQFPQAVATAEKLGARHFCDLGPSGTMANFAKRCLSHQSGCEITALLNPFAATLDLFNELIATYSHSEQGNKNMSMTNTAIDPATKVYMFPGQGAQQVGMGRELFDKYPQLIRAADEILGYSIKALCLNGPVSKLGNTQYTQAALYTVSALSYLDKIANEAEPDVVMGHSLGEFNALFAAGVFSFEDGLRLVKKRGELMAQMSDGGMVAVMKCAPEVIQKVMDTAHIKDIDFANYNSPSQLVLAGPKDSLARLTLGLEEEGAAVVPLNVSAPFHSRYMAQVQRHFADYLTQFSFATPNKVIISNVHAQPYDVAQLKQCLAMQISSPVRWCDSIEYLLHKGVSNFHEVGHGQVLTNLLAKIQTAWTSTHGTSVKSKESTSVPANGARPIHTVAPLTSRQLGSEHFKKKYGLQYAYATGAMYKGIASKALVIRMAKAGFLSFFGTGGLSDENIAQNIDEIQQALGSATTVGMNLVCNLANPDKEMRTVELFMRKGITVIEAAAFLSVTPALVRYRLQGLSRDAHGNVRATNRIMAKISRPEVAEQFLKPAPAHVVKKLLEQGLVNREQAELAKTIAMADSLCVEADSGGHTDMGVLSVILPTIIRLRDRVANEYNYRAQIDVGAAGGIGTPESAASALMLGADFILTGSINQCSPEAGTSDEVKALLQDANIHDTRYAPAGDMFEIGAKVQVLRKGVFFPARANKLYELWQRHQGWHEVDAATRDLIEKKYFKRSFDAVYQETCEYYNKAKPQEIVRAEKDSKHKMALVFRWYFIHTNRIAISGAADKVDYQIHCGPSLGAFNQWVKGTRFEAWQNRHVDEIAHLLLDGTAEYMTQKYAQLMTRAELPKQGAAVPEVALQD</sequence>
<keyword evidence="3 6" id="KW-0012">Acyltransferase</keyword>
<dbReference type="InterPro" id="IPR004410">
    <property type="entry name" value="Malonyl_CoA-ACP_transAc_FabD"/>
</dbReference>
<dbReference type="PANTHER" id="PTHR42681:SF1">
    <property type="entry name" value="MALONYL-COA-ACYL CARRIER PROTEIN TRANSACYLASE, MITOCHONDRIAL"/>
    <property type="match status" value="1"/>
</dbReference>
<dbReference type="CDD" id="cd04742">
    <property type="entry name" value="NPD_FabD"/>
    <property type="match status" value="1"/>
</dbReference>
<evidence type="ECO:0000256" key="3">
    <source>
        <dbReference type="ARBA" id="ARBA00023315"/>
    </source>
</evidence>
<dbReference type="Gene3D" id="3.20.20.70">
    <property type="entry name" value="Aldolase class I"/>
    <property type="match status" value="1"/>
</dbReference>
<comment type="caution">
    <text evidence="6">The sequence shown here is derived from an EMBL/GenBank/DDBJ whole genome shotgun (WGS) entry which is preliminary data.</text>
</comment>
<dbReference type="InterPro" id="IPR049489">
    <property type="entry name" value="FabD-like_helical_ins"/>
</dbReference>
<dbReference type="SMART" id="SM00827">
    <property type="entry name" value="PKS_AT"/>
    <property type="match status" value="2"/>
</dbReference>
<dbReference type="InterPro" id="IPR016036">
    <property type="entry name" value="Malonyl_transacylase_ACP-bd"/>
</dbReference>
<dbReference type="EMBL" id="JASJUT010000017">
    <property type="protein sequence ID" value="MDK2598351.1"/>
    <property type="molecule type" value="Genomic_DNA"/>
</dbReference>
<dbReference type="InterPro" id="IPR050858">
    <property type="entry name" value="Mal-CoA-ACP_Trans/PKS_FabD"/>
</dbReference>
<evidence type="ECO:0000256" key="2">
    <source>
        <dbReference type="ARBA" id="ARBA00022679"/>
    </source>
</evidence>
<comment type="catalytic activity">
    <reaction evidence="4">
        <text>holo-[ACP] + malonyl-CoA = malonyl-[ACP] + CoA</text>
        <dbReference type="Rhea" id="RHEA:41792"/>
        <dbReference type="Rhea" id="RHEA-COMP:9623"/>
        <dbReference type="Rhea" id="RHEA-COMP:9685"/>
        <dbReference type="ChEBI" id="CHEBI:57287"/>
        <dbReference type="ChEBI" id="CHEBI:57384"/>
        <dbReference type="ChEBI" id="CHEBI:64479"/>
        <dbReference type="ChEBI" id="CHEBI:78449"/>
        <dbReference type="EC" id="2.3.1.39"/>
    </reaction>
</comment>
<feature type="domain" description="Malonyl-CoA:ACP transacylase (MAT)" evidence="5">
    <location>
        <begin position="339"/>
        <end position="648"/>
    </location>
</feature>
<dbReference type="SUPFAM" id="SSF51395">
    <property type="entry name" value="FMN-linked oxidoreductases"/>
    <property type="match status" value="1"/>
</dbReference>
<gene>
    <name evidence="6" type="primary">fabD</name>
    <name evidence="6" type="ORF">QNM18_25175</name>
</gene>
<proteinExistence type="predicted"/>
<dbReference type="Gene3D" id="3.40.366.10">
    <property type="entry name" value="Malonyl-Coenzyme A Acyl Carrier Protein, domain 2"/>
    <property type="match status" value="2"/>
</dbReference>
<dbReference type="InterPro" id="IPR001227">
    <property type="entry name" value="Ac_transferase_dom_sf"/>
</dbReference>
<dbReference type="SUPFAM" id="SSF55048">
    <property type="entry name" value="Probable ACP-binding domain of malonyl-CoA ACP transacylase"/>
    <property type="match status" value="2"/>
</dbReference>
<dbReference type="InterPro" id="IPR014179">
    <property type="entry name" value="PfaD-like_TIM-barrel"/>
</dbReference>
<evidence type="ECO:0000313" key="7">
    <source>
        <dbReference type="Proteomes" id="UP001231915"/>
    </source>
</evidence>
<protein>
    <recommendedName>
        <fullName evidence="1">[acyl-carrier-protein] S-malonyltransferase</fullName>
        <ecNumber evidence="1">2.3.1.39</ecNumber>
    </recommendedName>
</protein>
<dbReference type="Pfam" id="PF21607">
    <property type="entry name" value="FabD_helical_ins"/>
    <property type="match status" value="1"/>
</dbReference>
<name>A0ABT7ETH4_9GAMM</name>
<reference evidence="6 7" key="1">
    <citation type="submission" date="2023-05" db="EMBL/GenBank/DDBJ databases">
        <title>Pseudoalteromonas ardens sp. nov., Pseudoalteromonas obscura sp. nov., and Pseudoalteromonas umbrosa sp. nov., isolated from the coral Montipora capitata.</title>
        <authorList>
            <person name="Thomas E.M."/>
            <person name="Smith E.M."/>
            <person name="Papke E."/>
            <person name="Shlafstein M.D."/>
            <person name="Oline D.K."/>
            <person name="Videau P."/>
            <person name="Saw J.H."/>
            <person name="Strangman W.K."/>
            <person name="Ushijima B."/>
        </authorList>
    </citation>
    <scope>NUCLEOTIDE SEQUENCE [LARGE SCALE GENOMIC DNA]</scope>
    <source>
        <strain evidence="6 7">P94</strain>
    </source>
</reference>
<evidence type="ECO:0000256" key="4">
    <source>
        <dbReference type="ARBA" id="ARBA00048462"/>
    </source>
</evidence>
<dbReference type="InterPro" id="IPR014043">
    <property type="entry name" value="Acyl_transferase_dom"/>
</dbReference>
<dbReference type="GO" id="GO:0004314">
    <property type="term" value="F:[acyl-carrier-protein] S-malonyltransferase activity"/>
    <property type="evidence" value="ECO:0007669"/>
    <property type="project" value="UniProtKB-EC"/>
</dbReference>
<dbReference type="EC" id="2.3.1.39" evidence="1"/>
<accession>A0ABT7ETH4</accession>